<proteinExistence type="predicted"/>
<sequence>MVDSQSPTRPHCLGDHRQGRGPLRFGEPPLMVDEESLVDGVDARILGRPGAQHLQPGGLEVRVQTEIAGSGLAHQQRLKLGRRHPGDG</sequence>
<dbReference type="Proteomes" id="UP001589575">
    <property type="component" value="Unassembled WGS sequence"/>
</dbReference>
<comment type="caution">
    <text evidence="2">The sequence shown here is derived from an EMBL/GenBank/DDBJ whole genome shotgun (WGS) entry which is preliminary data.</text>
</comment>
<evidence type="ECO:0000256" key="1">
    <source>
        <dbReference type="SAM" id="MobiDB-lite"/>
    </source>
</evidence>
<protein>
    <submittedName>
        <fullName evidence="2">Uncharacterized protein</fullName>
    </submittedName>
</protein>
<dbReference type="EMBL" id="JBHMFI010000001">
    <property type="protein sequence ID" value="MFB9070059.1"/>
    <property type="molecule type" value="Genomic_DNA"/>
</dbReference>
<keyword evidence="3" id="KW-1185">Reference proteome</keyword>
<gene>
    <name evidence="2" type="ORF">ACFFX0_02160</name>
</gene>
<name>A0ABV5FTS4_9MICC</name>
<evidence type="ECO:0000313" key="2">
    <source>
        <dbReference type="EMBL" id="MFB9070059.1"/>
    </source>
</evidence>
<organism evidence="2 3">
    <name type="scientific">Citricoccus parietis</name>
    <dbReference type="NCBI Taxonomy" id="592307"/>
    <lineage>
        <taxon>Bacteria</taxon>
        <taxon>Bacillati</taxon>
        <taxon>Actinomycetota</taxon>
        <taxon>Actinomycetes</taxon>
        <taxon>Micrococcales</taxon>
        <taxon>Micrococcaceae</taxon>
        <taxon>Citricoccus</taxon>
    </lineage>
</organism>
<feature type="region of interest" description="Disordered" evidence="1">
    <location>
        <begin position="1"/>
        <end position="28"/>
    </location>
</feature>
<reference evidence="2 3" key="1">
    <citation type="submission" date="2024-09" db="EMBL/GenBank/DDBJ databases">
        <authorList>
            <person name="Sun Q."/>
            <person name="Mori K."/>
        </authorList>
    </citation>
    <scope>NUCLEOTIDE SEQUENCE [LARGE SCALE GENOMIC DNA]</scope>
    <source>
        <strain evidence="2 3">CCM 7609</strain>
    </source>
</reference>
<evidence type="ECO:0000313" key="3">
    <source>
        <dbReference type="Proteomes" id="UP001589575"/>
    </source>
</evidence>
<accession>A0ABV5FTS4</accession>